<dbReference type="VEuPathDB" id="GiardiaDB:GLP15_2932"/>
<protein>
    <recommendedName>
        <fullName evidence="5">Metallocarboxypeptidase, M14 family protein</fullName>
    </recommendedName>
</protein>
<feature type="compositionally biased region" description="Polar residues" evidence="2">
    <location>
        <begin position="407"/>
        <end position="417"/>
    </location>
</feature>
<reference evidence="3 4" key="1">
    <citation type="journal article" date="2010" name="BMC Genomics">
        <title>Genome analysis and comparative genomics of a Giardia intestinalis assemblage E isolate.</title>
        <authorList>
            <person name="Jerlstrom-Hultqvist J."/>
            <person name="Franzen O."/>
            <person name="Ankarklev J."/>
            <person name="Xu F."/>
            <person name="Nohynkova E."/>
            <person name="Andersson J.O."/>
            <person name="Svard S.G."/>
            <person name="Andersson B."/>
        </authorList>
    </citation>
    <scope>NUCLEOTIDE SEQUENCE [LARGE SCALE GENOMIC DNA]</scope>
    <source>
        <strain evidence="3 4">P15</strain>
    </source>
</reference>
<organism evidence="3 4">
    <name type="scientific">Giardia intestinalis (strain P15)</name>
    <name type="common">Giardia lamblia</name>
    <dbReference type="NCBI Taxonomy" id="658858"/>
    <lineage>
        <taxon>Eukaryota</taxon>
        <taxon>Metamonada</taxon>
        <taxon>Diplomonadida</taxon>
        <taxon>Hexamitidae</taxon>
        <taxon>Giardiinae</taxon>
        <taxon>Giardia</taxon>
    </lineage>
</organism>
<gene>
    <name evidence="3" type="ORF">GLP15_2932</name>
</gene>
<dbReference type="OMA" id="HIGYSAQ"/>
<dbReference type="STRING" id="658858.E1F911"/>
<dbReference type="InterPro" id="IPR050821">
    <property type="entry name" value="Cytosolic_carboxypeptidase"/>
</dbReference>
<evidence type="ECO:0000313" key="3">
    <source>
        <dbReference type="EMBL" id="EFO61053.1"/>
    </source>
</evidence>
<comment type="cofactor">
    <cofactor evidence="1">
        <name>Zn(2+)</name>
        <dbReference type="ChEBI" id="CHEBI:29105"/>
    </cofactor>
</comment>
<dbReference type="PANTHER" id="PTHR12756:SF12">
    <property type="entry name" value="CYTOSOLIC CARBOXYPEPTIDASE-LIKE PROTEIN 5"/>
    <property type="match status" value="1"/>
</dbReference>
<dbReference type="Gene3D" id="3.40.630.10">
    <property type="entry name" value="Zn peptidases"/>
    <property type="match status" value="2"/>
</dbReference>
<dbReference type="PANTHER" id="PTHR12756">
    <property type="entry name" value="CYTOSOLIC CARBOXYPEPTIDASE"/>
    <property type="match status" value="1"/>
</dbReference>
<dbReference type="SUPFAM" id="SSF53187">
    <property type="entry name" value="Zn-dependent exopeptidases"/>
    <property type="match status" value="1"/>
</dbReference>
<sequence length="762" mass="85648">MTTAALRLVHAYDSGNAIDFEFSDSSIHPDHQILAREISFRCRYDNEGTPHQVSFKSWFNFCIFSPSSQSIPEQLFSFQWLNPPPVKKLLIHGYRPVFRFLDAHHKPLLIKVLEAQDAGGTDYEVLLPSHREVPYRPLETRCTGGGISGADKTSQSLLFSIRIPKGTHIVQVSHSYPYPLNEVYARLDSITKQWVTEKVPLQNNVWLYKVCKSEASKQNPIIYISARCHPGETPGSYVLDGLLSSLEILLDMFQCWIVPAINAEGIRVGNYRADTKGNNLNRCYSKSEHPDLITADIIRVVNQAECNPGYVPDVYGPLKDLMDPILKTKYFEQMGTFSGSSDADDERCQDTTGDHVQGFANGIKTLAFTQNSQRQKRRKCSDRMIESDDSNSEDTSDVDLSVESRHSATTSTSSLENATAFEISLSNGKQKARRIVKPIRNSKESADHRSTSSDQSDKDSKYSTAKKLIAYYPSKAKVSAPSAAKPQSRGRLPPRSAGGDSRRSPAEQSPHSLVPLIYSSSSSTTLFSNKDKAEHAYPLHQPTAGSQPIKYSRKPQIIFCLDIHSHASIPDCFLFGNSVFENGLPNVPKDKLFLGQLRNILFASYLAGLDSTFNISKCDFKPDSMTKVDRAGETFEYTMRVGLYAETTLPTVYCFESHYYRKSRDYAKKPFTVQDFLSMGANLAKAIRSYYEFTPDKALTYLRRLEHNIHIGYSAQKMLAELRQAAGGEYLVILYRAIYDQLDYQVNGALRQARQQDNKTAK</sequence>
<feature type="region of interest" description="Disordered" evidence="2">
    <location>
        <begin position="476"/>
        <end position="513"/>
    </location>
</feature>
<dbReference type="OrthoDB" id="10253041at2759"/>
<feature type="compositionally biased region" description="Acidic residues" evidence="2">
    <location>
        <begin position="387"/>
        <end position="397"/>
    </location>
</feature>
<evidence type="ECO:0000256" key="1">
    <source>
        <dbReference type="ARBA" id="ARBA00001947"/>
    </source>
</evidence>
<dbReference type="Proteomes" id="UP000008974">
    <property type="component" value="Unassembled WGS sequence"/>
</dbReference>
<dbReference type="AlphaFoldDB" id="E1F911"/>
<accession>E1F911</accession>
<proteinExistence type="predicted"/>
<feature type="compositionally biased region" description="Basic and acidic residues" evidence="2">
    <location>
        <begin position="441"/>
        <end position="461"/>
    </location>
</feature>
<name>E1F911_GIAIA</name>
<feature type="compositionally biased region" description="Low complexity" evidence="2">
    <location>
        <begin position="476"/>
        <end position="486"/>
    </location>
</feature>
<evidence type="ECO:0000256" key="2">
    <source>
        <dbReference type="SAM" id="MobiDB-lite"/>
    </source>
</evidence>
<evidence type="ECO:0000313" key="4">
    <source>
        <dbReference type="Proteomes" id="UP000008974"/>
    </source>
</evidence>
<feature type="region of interest" description="Disordered" evidence="2">
    <location>
        <begin position="370"/>
        <end position="461"/>
    </location>
</feature>
<evidence type="ECO:0008006" key="5">
    <source>
        <dbReference type="Google" id="ProtNLM"/>
    </source>
</evidence>
<dbReference type="EMBL" id="ACVC01000415">
    <property type="protein sequence ID" value="EFO61053.1"/>
    <property type="molecule type" value="Genomic_DNA"/>
</dbReference>
<comment type="caution">
    <text evidence="3">The sequence shown here is derived from an EMBL/GenBank/DDBJ whole genome shotgun (WGS) entry which is preliminary data.</text>
</comment>